<sequence>VLVYDGECGFCRRCADWVLSRGKVPMSPSADLDLDLLGLTPAEVSAAVWWVADGERLPGHRAVTRVLRELGGGWGIAGRVIAVPPLSWLGGPVYRWVATNRARF</sequence>
<dbReference type="AlphaFoldDB" id="A0A382GJD2"/>
<evidence type="ECO:0000313" key="1">
    <source>
        <dbReference type="EMBL" id="SVB74854.1"/>
    </source>
</evidence>
<protein>
    <recommendedName>
        <fullName evidence="2">DUF393 domain-containing protein</fullName>
    </recommendedName>
</protein>
<dbReference type="GO" id="GO:0015035">
    <property type="term" value="F:protein-disulfide reductase activity"/>
    <property type="evidence" value="ECO:0007669"/>
    <property type="project" value="InterPro"/>
</dbReference>
<proteinExistence type="predicted"/>
<organism evidence="1">
    <name type="scientific">marine metagenome</name>
    <dbReference type="NCBI Taxonomy" id="408172"/>
    <lineage>
        <taxon>unclassified sequences</taxon>
        <taxon>metagenomes</taxon>
        <taxon>ecological metagenomes</taxon>
    </lineage>
</organism>
<dbReference type="InterPro" id="IPR007263">
    <property type="entry name" value="DCC1-like"/>
</dbReference>
<dbReference type="EMBL" id="UINC01055684">
    <property type="protein sequence ID" value="SVB74854.1"/>
    <property type="molecule type" value="Genomic_DNA"/>
</dbReference>
<accession>A0A382GJD2</accession>
<reference evidence="1" key="1">
    <citation type="submission" date="2018-05" db="EMBL/GenBank/DDBJ databases">
        <authorList>
            <person name="Lanie J.A."/>
            <person name="Ng W.-L."/>
            <person name="Kazmierczak K.M."/>
            <person name="Andrzejewski T.M."/>
            <person name="Davidsen T.M."/>
            <person name="Wayne K.J."/>
            <person name="Tettelin H."/>
            <person name="Glass J.I."/>
            <person name="Rusch D."/>
            <person name="Podicherti R."/>
            <person name="Tsui H.-C.T."/>
            <person name="Winkler M.E."/>
        </authorList>
    </citation>
    <scope>NUCLEOTIDE SEQUENCE</scope>
</reference>
<dbReference type="Pfam" id="PF04134">
    <property type="entry name" value="DCC1-like"/>
    <property type="match status" value="1"/>
</dbReference>
<name>A0A382GJD2_9ZZZZ</name>
<feature type="non-terminal residue" evidence="1">
    <location>
        <position position="1"/>
    </location>
</feature>
<evidence type="ECO:0008006" key="2">
    <source>
        <dbReference type="Google" id="ProtNLM"/>
    </source>
</evidence>
<gene>
    <name evidence="1" type="ORF">METZ01_LOCUS227708</name>
</gene>